<evidence type="ECO:0000313" key="7">
    <source>
        <dbReference type="EMBL" id="CAD5120449.1"/>
    </source>
</evidence>
<evidence type="ECO:0000256" key="4">
    <source>
        <dbReference type="ARBA" id="ARBA00023065"/>
    </source>
</evidence>
<evidence type="ECO:0000313" key="8">
    <source>
        <dbReference type="Proteomes" id="UP000549394"/>
    </source>
</evidence>
<comment type="function">
    <text evidence="5">Subunit of the V1 complex of vacuolar(H+)-ATPase (V-ATPase), a multisubunit enzyme composed of a peripheral complex (V1) that hydrolyzes ATP and a membrane integral complex (V0) that translocates protons. V-ATPase is responsible for acidifying and maintaining the pH of intracellular compartments.</text>
</comment>
<dbReference type="InterPro" id="IPR011989">
    <property type="entry name" value="ARM-like"/>
</dbReference>
<dbReference type="InterPro" id="IPR011987">
    <property type="entry name" value="ATPase_V1-cplx_hsu_C"/>
</dbReference>
<dbReference type="InterPro" id="IPR038497">
    <property type="entry name" value="ATPase_V1-cplx_hsu_C_sf"/>
</dbReference>
<dbReference type="FunFam" id="1.25.40.150:FF:000001">
    <property type="entry name" value="V-type proton ATPase subunit H"/>
    <property type="match status" value="1"/>
</dbReference>
<evidence type="ECO:0000256" key="1">
    <source>
        <dbReference type="ARBA" id="ARBA00008613"/>
    </source>
</evidence>
<dbReference type="Pfam" id="PF03224">
    <property type="entry name" value="V-ATPase_H_N"/>
    <property type="match status" value="1"/>
</dbReference>
<keyword evidence="2 5" id="KW-0813">Transport</keyword>
<accession>A0A7I8VXD3</accession>
<comment type="subunit">
    <text evidence="5">V-ATPase is a heteromultimeric enzyme made up of two complexes: the ATP-hydrolytic V1 complex and the proton translocation V0 complex.</text>
</comment>
<dbReference type="AlphaFoldDB" id="A0A7I8VXD3"/>
<keyword evidence="3 5" id="KW-0375">Hydrogen ion transport</keyword>
<keyword evidence="4 5" id="KW-0406">Ion transport</keyword>
<dbReference type="InterPro" id="IPR004908">
    <property type="entry name" value="ATPase_V1-cplx_hsu"/>
</dbReference>
<reference evidence="7 8" key="1">
    <citation type="submission" date="2020-08" db="EMBL/GenBank/DDBJ databases">
        <authorList>
            <person name="Hejnol A."/>
        </authorList>
    </citation>
    <scope>NUCLEOTIDE SEQUENCE [LARGE SCALE GENOMIC DNA]</scope>
</reference>
<evidence type="ECO:0000256" key="2">
    <source>
        <dbReference type="ARBA" id="ARBA00022448"/>
    </source>
</evidence>
<keyword evidence="8" id="KW-1185">Reference proteome</keyword>
<dbReference type="Proteomes" id="UP000549394">
    <property type="component" value="Unassembled WGS sequence"/>
</dbReference>
<dbReference type="SUPFAM" id="SSF48371">
    <property type="entry name" value="ARM repeat"/>
    <property type="match status" value="1"/>
</dbReference>
<dbReference type="Gene3D" id="1.25.10.10">
    <property type="entry name" value="Leucine-rich Repeat Variant"/>
    <property type="match status" value="1"/>
</dbReference>
<evidence type="ECO:0000256" key="3">
    <source>
        <dbReference type="ARBA" id="ARBA00022781"/>
    </source>
</evidence>
<dbReference type="FunFam" id="1.25.10.10:FF:000067">
    <property type="entry name" value="V-type proton ATPase subunit H"/>
    <property type="match status" value="1"/>
</dbReference>
<dbReference type="Pfam" id="PF11698">
    <property type="entry name" value="V-ATPase_H_C"/>
    <property type="match status" value="1"/>
</dbReference>
<proteinExistence type="inferred from homology"/>
<sequence>MAAYTRLQDSGISNIDDLEKAAGVAAATSLLQQRANEIRANRVNWQSYLQGQMISPEDFGVISRLDNSGPAQKSALLGEKPYNVICARTFLTLMGHISKDQTVQYILTMIDDILQEDKSRVEIFKNYAVKNKESMWTPFLNMLNRPDPFIVNQTFRIIAKLACWSSILMEGQDLDYYLTWLRDEMKRNSNEYLQTVARCLQMMLRIDAYRLAFVNVDGISVIVSVLAGKVGFQIQYQLIFCLWCLTFNSDLASIVNKYNVIPITADILSESAKDKVTRIILATFRNLLEKPNQKDVIHEHALSMVQCKVLKQLQHLEGRKFDDPDITEDIEFLNEKLHESVQDLSSFDEYTNEIRSGRLEWSPVHKTERFWRENAARLNEKNYELLKILIKLLESNRDPLILSVAAHDIGEYVRHYPKGKHVIEQLGGKQLVMQHLGHEDPNVRYESLLAVQKLMVHNWEYLGKQIRTENGQQSAVAAH</sequence>
<feature type="domain" description="ATPase V1 complex subunit H C-terminal" evidence="6">
    <location>
        <begin position="344"/>
        <end position="459"/>
    </location>
</feature>
<dbReference type="InterPro" id="IPR016024">
    <property type="entry name" value="ARM-type_fold"/>
</dbReference>
<comment type="caution">
    <text evidence="7">The sequence shown here is derived from an EMBL/GenBank/DDBJ whole genome shotgun (WGS) entry which is preliminary data.</text>
</comment>
<evidence type="ECO:0000259" key="6">
    <source>
        <dbReference type="Pfam" id="PF11698"/>
    </source>
</evidence>
<dbReference type="OrthoDB" id="10263554at2759"/>
<dbReference type="GO" id="GO:0000221">
    <property type="term" value="C:vacuolar proton-transporting V-type ATPase, V1 domain"/>
    <property type="evidence" value="ECO:0007669"/>
    <property type="project" value="UniProtKB-UniRule"/>
</dbReference>
<dbReference type="EMBL" id="CAJFCJ010000012">
    <property type="protein sequence ID" value="CAD5120449.1"/>
    <property type="molecule type" value="Genomic_DNA"/>
</dbReference>
<dbReference type="PIRSF" id="PIRSF032184">
    <property type="entry name" value="ATPase_V1_H"/>
    <property type="match status" value="1"/>
</dbReference>
<dbReference type="PANTHER" id="PTHR10698">
    <property type="entry name" value="V-TYPE PROTON ATPASE SUBUNIT H"/>
    <property type="match status" value="1"/>
</dbReference>
<organism evidence="7 8">
    <name type="scientific">Dimorphilus gyrociliatus</name>
    <dbReference type="NCBI Taxonomy" id="2664684"/>
    <lineage>
        <taxon>Eukaryota</taxon>
        <taxon>Metazoa</taxon>
        <taxon>Spiralia</taxon>
        <taxon>Lophotrochozoa</taxon>
        <taxon>Annelida</taxon>
        <taxon>Polychaeta</taxon>
        <taxon>Polychaeta incertae sedis</taxon>
        <taxon>Dinophilidae</taxon>
        <taxon>Dimorphilus</taxon>
    </lineage>
</organism>
<evidence type="ECO:0000256" key="5">
    <source>
        <dbReference type="PIRNR" id="PIRNR032184"/>
    </source>
</evidence>
<dbReference type="PANTHER" id="PTHR10698:SF0">
    <property type="entry name" value="V-TYPE PROTON ATPASE SUBUNIT H"/>
    <property type="match status" value="1"/>
</dbReference>
<protein>
    <recommendedName>
        <fullName evidence="5">V-type proton ATPase subunit H</fullName>
    </recommendedName>
</protein>
<dbReference type="CDD" id="cd00256">
    <property type="entry name" value="VATPase_H"/>
    <property type="match status" value="1"/>
</dbReference>
<dbReference type="Gene3D" id="1.25.40.150">
    <property type="entry name" value="V-type ATPase, subunit H, C-terminal domain"/>
    <property type="match status" value="1"/>
</dbReference>
<gene>
    <name evidence="7" type="ORF">DGYR_LOCUS8551</name>
</gene>
<dbReference type="GO" id="GO:0046961">
    <property type="term" value="F:proton-transporting ATPase activity, rotational mechanism"/>
    <property type="evidence" value="ECO:0007669"/>
    <property type="project" value="UniProtKB-UniRule"/>
</dbReference>
<name>A0A7I8VXD3_9ANNE</name>
<dbReference type="GO" id="GO:0005765">
    <property type="term" value="C:lysosomal membrane"/>
    <property type="evidence" value="ECO:0007669"/>
    <property type="project" value="TreeGrafter"/>
</dbReference>
<comment type="similarity">
    <text evidence="1 5">Belongs to the V-ATPase H subunit family.</text>
</comment>